<proteinExistence type="predicted"/>
<gene>
    <name evidence="1" type="ORF">OIDMADRAFT_178660</name>
</gene>
<evidence type="ECO:0000313" key="1">
    <source>
        <dbReference type="EMBL" id="KIN02808.1"/>
    </source>
</evidence>
<name>A0A0C3DLA8_OIDMZ</name>
<sequence length="49" mass="5666">MRKSIMRSFRKAAHPNGCRRLCTTRRVYICSKANVALQRLLCEEASLEP</sequence>
<accession>A0A0C3DLA8</accession>
<evidence type="ECO:0000313" key="2">
    <source>
        <dbReference type="Proteomes" id="UP000054321"/>
    </source>
</evidence>
<dbReference type="Proteomes" id="UP000054321">
    <property type="component" value="Unassembled WGS sequence"/>
</dbReference>
<organism evidence="1 2">
    <name type="scientific">Oidiodendron maius (strain Zn)</name>
    <dbReference type="NCBI Taxonomy" id="913774"/>
    <lineage>
        <taxon>Eukaryota</taxon>
        <taxon>Fungi</taxon>
        <taxon>Dikarya</taxon>
        <taxon>Ascomycota</taxon>
        <taxon>Pezizomycotina</taxon>
        <taxon>Leotiomycetes</taxon>
        <taxon>Leotiomycetes incertae sedis</taxon>
        <taxon>Myxotrichaceae</taxon>
        <taxon>Oidiodendron</taxon>
    </lineage>
</organism>
<dbReference type="AlphaFoldDB" id="A0A0C3DLA8"/>
<protein>
    <submittedName>
        <fullName evidence="1">Uncharacterized protein</fullName>
    </submittedName>
</protein>
<reference evidence="1 2" key="1">
    <citation type="submission" date="2014-04" db="EMBL/GenBank/DDBJ databases">
        <authorList>
            <consortium name="DOE Joint Genome Institute"/>
            <person name="Kuo A."/>
            <person name="Martino E."/>
            <person name="Perotto S."/>
            <person name="Kohler A."/>
            <person name="Nagy L.G."/>
            <person name="Floudas D."/>
            <person name="Copeland A."/>
            <person name="Barry K.W."/>
            <person name="Cichocki N."/>
            <person name="Veneault-Fourrey C."/>
            <person name="LaButti K."/>
            <person name="Lindquist E.A."/>
            <person name="Lipzen A."/>
            <person name="Lundell T."/>
            <person name="Morin E."/>
            <person name="Murat C."/>
            <person name="Sun H."/>
            <person name="Tunlid A."/>
            <person name="Henrissat B."/>
            <person name="Grigoriev I.V."/>
            <person name="Hibbett D.S."/>
            <person name="Martin F."/>
            <person name="Nordberg H.P."/>
            <person name="Cantor M.N."/>
            <person name="Hua S.X."/>
        </authorList>
    </citation>
    <scope>NUCLEOTIDE SEQUENCE [LARGE SCALE GENOMIC DNA]</scope>
    <source>
        <strain evidence="1 2">Zn</strain>
    </source>
</reference>
<dbReference type="InParanoid" id="A0A0C3DLA8"/>
<dbReference type="HOGENOM" id="CLU_3143533_0_0_1"/>
<keyword evidence="2" id="KW-1185">Reference proteome</keyword>
<dbReference type="EMBL" id="KN832874">
    <property type="protein sequence ID" value="KIN02808.1"/>
    <property type="molecule type" value="Genomic_DNA"/>
</dbReference>
<reference evidence="2" key="2">
    <citation type="submission" date="2015-01" db="EMBL/GenBank/DDBJ databases">
        <title>Evolutionary Origins and Diversification of the Mycorrhizal Mutualists.</title>
        <authorList>
            <consortium name="DOE Joint Genome Institute"/>
            <consortium name="Mycorrhizal Genomics Consortium"/>
            <person name="Kohler A."/>
            <person name="Kuo A."/>
            <person name="Nagy L.G."/>
            <person name="Floudas D."/>
            <person name="Copeland A."/>
            <person name="Barry K.W."/>
            <person name="Cichocki N."/>
            <person name="Veneault-Fourrey C."/>
            <person name="LaButti K."/>
            <person name="Lindquist E.A."/>
            <person name="Lipzen A."/>
            <person name="Lundell T."/>
            <person name="Morin E."/>
            <person name="Murat C."/>
            <person name="Riley R."/>
            <person name="Ohm R."/>
            <person name="Sun H."/>
            <person name="Tunlid A."/>
            <person name="Henrissat B."/>
            <person name="Grigoriev I.V."/>
            <person name="Hibbett D.S."/>
            <person name="Martin F."/>
        </authorList>
    </citation>
    <scope>NUCLEOTIDE SEQUENCE [LARGE SCALE GENOMIC DNA]</scope>
    <source>
        <strain evidence="2">Zn</strain>
    </source>
</reference>